<evidence type="ECO:0000313" key="3">
    <source>
        <dbReference type="Proteomes" id="UP000663281"/>
    </source>
</evidence>
<organism evidence="2 3">
    <name type="scientific">Shewanella cyperi</name>
    <dbReference type="NCBI Taxonomy" id="2814292"/>
    <lineage>
        <taxon>Bacteria</taxon>
        <taxon>Pseudomonadati</taxon>
        <taxon>Pseudomonadota</taxon>
        <taxon>Gammaproteobacteria</taxon>
        <taxon>Alteromonadales</taxon>
        <taxon>Shewanellaceae</taxon>
        <taxon>Shewanella</taxon>
    </lineage>
</organism>
<dbReference type="EMBL" id="CP071504">
    <property type="protein sequence ID" value="QSX30659.1"/>
    <property type="molecule type" value="Genomic_DNA"/>
</dbReference>
<evidence type="ECO:0008006" key="4">
    <source>
        <dbReference type="Google" id="ProtNLM"/>
    </source>
</evidence>
<keyword evidence="3" id="KW-1185">Reference proteome</keyword>
<evidence type="ECO:0000313" key="2">
    <source>
        <dbReference type="EMBL" id="QSX30659.1"/>
    </source>
</evidence>
<accession>A0A974XLS9</accession>
<feature type="transmembrane region" description="Helical" evidence="1">
    <location>
        <begin position="6"/>
        <end position="24"/>
    </location>
</feature>
<dbReference type="AlphaFoldDB" id="A0A974XLS9"/>
<sequence length="179" mass="20855">MSKMEIAFITLVTGFILGNTVDFLKYQWKILRKKKAVIDEISDISHWMSEKIARIEEMIEHFVENGYKAHQIPSAIPTIIFDSHYSDVAPYFRREERKAIVDIFLSVKSYNEHVDNAKFDDAAEVKKFYLFAYSHCKRGQAAAEHFIANRDKSPLSLKSKALIRANDETQKFADKYRIL</sequence>
<reference evidence="2 3" key="1">
    <citation type="submission" date="2021-03" db="EMBL/GenBank/DDBJ databases">
        <title>Novel species identification of genus Shewanella.</title>
        <authorList>
            <person name="Liu G."/>
            <person name="Zhang Q."/>
        </authorList>
    </citation>
    <scope>NUCLEOTIDE SEQUENCE [LARGE SCALE GENOMIC DNA]</scope>
    <source>
        <strain evidence="2 3">FJAT-53726</strain>
    </source>
</reference>
<keyword evidence="1" id="KW-0812">Transmembrane</keyword>
<dbReference type="Proteomes" id="UP000663281">
    <property type="component" value="Chromosome"/>
</dbReference>
<keyword evidence="1" id="KW-1133">Transmembrane helix</keyword>
<dbReference type="KEGG" id="scyp:JYB88_03070"/>
<proteinExistence type="predicted"/>
<dbReference type="RefSeq" id="WP_207325464.1">
    <property type="nucleotide sequence ID" value="NZ_CP071504.1"/>
</dbReference>
<keyword evidence="1" id="KW-0472">Membrane</keyword>
<evidence type="ECO:0000256" key="1">
    <source>
        <dbReference type="SAM" id="Phobius"/>
    </source>
</evidence>
<gene>
    <name evidence="2" type="ORF">JYB88_03070</name>
</gene>
<name>A0A974XLS9_9GAMM</name>
<protein>
    <recommendedName>
        <fullName evidence="4">DUF4760 domain-containing protein</fullName>
    </recommendedName>
</protein>